<feature type="coiled-coil region" evidence="1">
    <location>
        <begin position="140"/>
        <end position="167"/>
    </location>
</feature>
<dbReference type="PANTHER" id="PTHR31424">
    <property type="entry name" value="PROTEIN CBG23806"/>
    <property type="match status" value="1"/>
</dbReference>
<dbReference type="OrthoDB" id="5983224at2759"/>
<reference evidence="3" key="1">
    <citation type="submission" date="2020-04" db="EMBL/GenBank/DDBJ databases">
        <authorList>
            <person name="Alioto T."/>
            <person name="Alioto T."/>
            <person name="Gomez Garrido J."/>
        </authorList>
    </citation>
    <scope>NUCLEOTIDE SEQUENCE</scope>
    <source>
        <strain evidence="3">A484AB</strain>
    </source>
</reference>
<dbReference type="AlphaFoldDB" id="A0A7D9HB84"/>
<comment type="caution">
    <text evidence="3">The sequence shown here is derived from an EMBL/GenBank/DDBJ whole genome shotgun (WGS) entry which is preliminary data.</text>
</comment>
<evidence type="ECO:0000256" key="1">
    <source>
        <dbReference type="SAM" id="Coils"/>
    </source>
</evidence>
<evidence type="ECO:0000256" key="2">
    <source>
        <dbReference type="SAM" id="MobiDB-lite"/>
    </source>
</evidence>
<sequence length="848" mass="96967">MSEQSDILDKFDLNKFVKTISLSSDLCLSFAKKDSVNTHDIALTIDISNEHLRSWYDLTQNGSLSKYSFVEILNAFISKHGVQLHESERINNILRKRCGDAKNKCRSLNGRLRTEYLAKVKHITVFKHEVINAAETQQLLTENNEYVKSLSEENRKLKERCEELWAAIEDLKFSKTATEQKLDSKQEDYELVFEQNKELSGYLDKARFSVEFKNSGKEILEVGRRQQNRKLLELKTSVEKSLWFAETFGLSLKSVSFTDKSGSDHSLTYCNVPQRKSYKDLSEEEKTTVKEILLIVDRFCIGEGAYHELTMIPAGMALPRSYLIKQCKESLNSITHIEHTPGEAEGAQLNFYDALSSEIKKHMQKCTLDGLDIPVKYNIKFSGDGAKMTRLTGFIIISFSILNDGGTAMASKGNHTVAVIKGQESYEILKSSCARIFSDVNKIVEEGFIKVNENQVPVDIFLGSDYKFLLLLLGMKGACSDHACIWCKIHRLLRYDMTKSQDFYLIGDIKRTLEDIKACCLKKQFSCERPPLLNIPVENIVLDELHLMLRVTDKLIDNLVKEALQRDFKQNLNKAPRDRRSYHLDNLIQAISSCGVSFSVWEKRNADGKGSGTFDCTSLMGNDKKILLEKLPQKLEGVISPATSATVIKIWENFNDIYQNFILKEDISESEVNLYFTKATAWVTLFLSLGGQLEGYGKQCITPYIHAMVYHVPQFMKLHKGIRNFSGQGVEKLNDNCRRIHLEKSNKWDAAKDVLLAEERLKNLSHLQRTPRPYKKKADEYWSTGIKESRSKRPRLRDQVQPSEAEVDGEDMSTLTANELRKRLKDMGIKTAARNIDRLLDMYRIAMQ</sequence>
<dbReference type="PANTHER" id="PTHR31424:SF3">
    <property type="entry name" value="RING-TYPE DOMAIN-CONTAINING PROTEIN"/>
    <property type="match status" value="1"/>
</dbReference>
<organism evidence="3 4">
    <name type="scientific">Paramuricea clavata</name>
    <name type="common">Red gorgonian</name>
    <name type="synonym">Violescent sea-whip</name>
    <dbReference type="NCBI Taxonomy" id="317549"/>
    <lineage>
        <taxon>Eukaryota</taxon>
        <taxon>Metazoa</taxon>
        <taxon>Cnidaria</taxon>
        <taxon>Anthozoa</taxon>
        <taxon>Octocorallia</taxon>
        <taxon>Malacalcyonacea</taxon>
        <taxon>Plexauridae</taxon>
        <taxon>Paramuricea</taxon>
    </lineage>
</organism>
<feature type="region of interest" description="Disordered" evidence="2">
    <location>
        <begin position="785"/>
        <end position="812"/>
    </location>
</feature>
<dbReference type="Proteomes" id="UP001152795">
    <property type="component" value="Unassembled WGS sequence"/>
</dbReference>
<gene>
    <name evidence="3" type="ORF">PACLA_8A012461</name>
</gene>
<proteinExistence type="predicted"/>
<evidence type="ECO:0000313" key="4">
    <source>
        <dbReference type="Proteomes" id="UP001152795"/>
    </source>
</evidence>
<dbReference type="EMBL" id="CACRXK020000284">
    <property type="protein sequence ID" value="CAB3980364.1"/>
    <property type="molecule type" value="Genomic_DNA"/>
</dbReference>
<protein>
    <submittedName>
        <fullName evidence="3">Uncharacterized protein</fullName>
    </submittedName>
</protein>
<accession>A0A7D9HB84</accession>
<keyword evidence="4" id="KW-1185">Reference proteome</keyword>
<name>A0A7D9HB84_PARCT</name>
<keyword evidence="1" id="KW-0175">Coiled coil</keyword>
<evidence type="ECO:0000313" key="3">
    <source>
        <dbReference type="EMBL" id="CAB3980364.1"/>
    </source>
</evidence>